<evidence type="ECO:0000313" key="2">
    <source>
        <dbReference type="Proteomes" id="UP001217089"/>
    </source>
</evidence>
<dbReference type="SUPFAM" id="SSF117281">
    <property type="entry name" value="Kelch motif"/>
    <property type="match status" value="1"/>
</dbReference>
<dbReference type="EMBL" id="JARBDR010000214">
    <property type="protein sequence ID" value="KAJ8318889.1"/>
    <property type="molecule type" value="Genomic_DNA"/>
</dbReference>
<gene>
    <name evidence="1" type="ORF">KUTeg_003980</name>
</gene>
<reference evidence="1 2" key="1">
    <citation type="submission" date="2022-12" db="EMBL/GenBank/DDBJ databases">
        <title>Chromosome-level genome of Tegillarca granosa.</title>
        <authorList>
            <person name="Kim J."/>
        </authorList>
    </citation>
    <scope>NUCLEOTIDE SEQUENCE [LARGE SCALE GENOMIC DNA]</scope>
    <source>
        <strain evidence="1">Teg-2019</strain>
        <tissue evidence="1">Adductor muscle</tissue>
    </source>
</reference>
<name>A0ABQ9FNK4_TEGGR</name>
<keyword evidence="2" id="KW-1185">Reference proteome</keyword>
<proteinExistence type="predicted"/>
<evidence type="ECO:0000313" key="1">
    <source>
        <dbReference type="EMBL" id="KAJ8318889.1"/>
    </source>
</evidence>
<organism evidence="1 2">
    <name type="scientific">Tegillarca granosa</name>
    <name type="common">Malaysian cockle</name>
    <name type="synonym">Anadara granosa</name>
    <dbReference type="NCBI Taxonomy" id="220873"/>
    <lineage>
        <taxon>Eukaryota</taxon>
        <taxon>Metazoa</taxon>
        <taxon>Spiralia</taxon>
        <taxon>Lophotrochozoa</taxon>
        <taxon>Mollusca</taxon>
        <taxon>Bivalvia</taxon>
        <taxon>Autobranchia</taxon>
        <taxon>Pteriomorphia</taxon>
        <taxon>Arcoida</taxon>
        <taxon>Arcoidea</taxon>
        <taxon>Arcidae</taxon>
        <taxon>Tegillarca</taxon>
    </lineage>
</organism>
<dbReference type="InterPro" id="IPR015915">
    <property type="entry name" value="Kelch-typ_b-propeller"/>
</dbReference>
<protein>
    <submittedName>
        <fullName evidence="1">Uncharacterized protein</fullName>
    </submittedName>
</protein>
<dbReference type="Proteomes" id="UP001217089">
    <property type="component" value="Unassembled WGS sequence"/>
</dbReference>
<accession>A0ABQ9FNK4</accession>
<sequence>MYLEVLEKSLRLFQCFDTRTYTCVHVTNLPSPCKASKAITLHNRIYVITPEGEVLSFGENGDMKVVTVINDFSRVNFGVCVSNEGMFVLGGEPKSMLDVESVEVNNDVVYIGENALKVQDYIQNIPVPMAVYGCVHSVIRQKYPLVEYEKLY</sequence>
<comment type="caution">
    <text evidence="1">The sequence shown here is derived from an EMBL/GenBank/DDBJ whole genome shotgun (WGS) entry which is preliminary data.</text>
</comment>
<dbReference type="Gene3D" id="2.120.10.80">
    <property type="entry name" value="Kelch-type beta propeller"/>
    <property type="match status" value="1"/>
</dbReference>